<dbReference type="EMBL" id="FTNK01000007">
    <property type="protein sequence ID" value="SIR12063.1"/>
    <property type="molecule type" value="Genomic_DNA"/>
</dbReference>
<protein>
    <submittedName>
        <fullName evidence="1">Uncharacterized protein</fullName>
    </submittedName>
</protein>
<gene>
    <name evidence="1" type="ORF">SAMN05421578_107132</name>
</gene>
<organism evidence="1 2">
    <name type="scientific">Paenibacillus macquariensis</name>
    <dbReference type="NCBI Taxonomy" id="948756"/>
    <lineage>
        <taxon>Bacteria</taxon>
        <taxon>Bacillati</taxon>
        <taxon>Bacillota</taxon>
        <taxon>Bacilli</taxon>
        <taxon>Bacillales</taxon>
        <taxon>Paenibacillaceae</taxon>
        <taxon>Paenibacillus</taxon>
    </lineage>
</organism>
<dbReference type="RefSeq" id="WP_156510158.1">
    <property type="nucleotide sequence ID" value="NZ_FTNK01000007.1"/>
</dbReference>
<evidence type="ECO:0000313" key="1">
    <source>
        <dbReference type="EMBL" id="SIR12063.1"/>
    </source>
</evidence>
<dbReference type="Proteomes" id="UP000186666">
    <property type="component" value="Unassembled WGS sequence"/>
</dbReference>
<name>A0ABY1K1F2_9BACL</name>
<evidence type="ECO:0000313" key="2">
    <source>
        <dbReference type="Proteomes" id="UP000186666"/>
    </source>
</evidence>
<sequence>MSDSNYIHSCSCGLKWNVTKHKLTMRDKDREVCTCGEIIVSWNGAVMYNARLIEDKG</sequence>
<accession>A0ABY1K1F2</accession>
<proteinExistence type="predicted"/>
<keyword evidence="2" id="KW-1185">Reference proteome</keyword>
<comment type="caution">
    <text evidence="1">The sequence shown here is derived from an EMBL/GenBank/DDBJ whole genome shotgun (WGS) entry which is preliminary data.</text>
</comment>
<reference evidence="1 2" key="1">
    <citation type="submission" date="2017-01" db="EMBL/GenBank/DDBJ databases">
        <authorList>
            <person name="Varghese N."/>
            <person name="Submissions S."/>
        </authorList>
    </citation>
    <scope>NUCLEOTIDE SEQUENCE [LARGE SCALE GENOMIC DNA]</scope>
    <source>
        <strain evidence="1 2">ATCC 23464</strain>
    </source>
</reference>